<organism evidence="3 4">
    <name type="scientific">Perspicuibacillus lycopersici</name>
    <dbReference type="NCBI Taxonomy" id="1325689"/>
    <lineage>
        <taxon>Bacteria</taxon>
        <taxon>Bacillati</taxon>
        <taxon>Bacillota</taxon>
        <taxon>Bacilli</taxon>
        <taxon>Bacillales</taxon>
        <taxon>Bacillaceae</taxon>
        <taxon>Perspicuibacillus</taxon>
    </lineage>
</organism>
<reference evidence="3" key="1">
    <citation type="submission" date="2022-10" db="EMBL/GenBank/DDBJ databases">
        <title>Description of Fervidibacillus gen. nov. in the family Fervidibacillaceae fam. nov. with two species, Fervidibacillus albus sp. nov., and Fervidibacillus halotolerans sp. nov., isolated from tidal flat sediments.</title>
        <authorList>
            <person name="Kwon K.K."/>
            <person name="Yang S.-H."/>
        </authorList>
    </citation>
    <scope>NUCLEOTIDE SEQUENCE</scope>
    <source>
        <strain evidence="3">JCM 19140</strain>
    </source>
</reference>
<keyword evidence="1" id="KW-1133">Transmembrane helix</keyword>
<evidence type="ECO:0000259" key="2">
    <source>
        <dbReference type="Pfam" id="PF09648"/>
    </source>
</evidence>
<accession>A0AAE3IU37</accession>
<keyword evidence="1" id="KW-0812">Transmembrane</keyword>
<comment type="caution">
    <text evidence="3">The sequence shown here is derived from an EMBL/GenBank/DDBJ whole genome shotgun (WGS) entry which is preliminary data.</text>
</comment>
<sequence length="263" mass="30612">MDWSRAKTIFIITFLILDIFLITQVVKQKDENTFDLMKETSIDEQLKADEITFPELPVDPTKENYVEANIKSFSNKELSSLPSQEITISNETYIQSVLSKPFVLKKDFTVKDVDQFVQTYIYNGNQYAYWNFDVEKQTITYYQTYEDKTFYQNASGKVVLYLNDKDEITSYTQTMLVDIQEIKEEEIITAYEALVILYNRHLFQPGSEITDVDLGYYTLVPDMTSQLLAPTWRFSINGQDDLFVNAVEGHVFQVSNEEGQVIE</sequence>
<dbReference type="EMBL" id="JAOUSF010000002">
    <property type="protein sequence ID" value="MCU9613459.1"/>
    <property type="molecule type" value="Genomic_DNA"/>
</dbReference>
<evidence type="ECO:0000313" key="3">
    <source>
        <dbReference type="EMBL" id="MCU9613459.1"/>
    </source>
</evidence>
<proteinExistence type="predicted"/>
<dbReference type="AlphaFoldDB" id="A0AAE3IU37"/>
<dbReference type="Pfam" id="PF09648">
    <property type="entry name" value="YycI"/>
    <property type="match status" value="1"/>
</dbReference>
<keyword evidence="4" id="KW-1185">Reference proteome</keyword>
<dbReference type="Proteomes" id="UP001209318">
    <property type="component" value="Unassembled WGS sequence"/>
</dbReference>
<feature type="transmembrane region" description="Helical" evidence="1">
    <location>
        <begin position="6"/>
        <end position="26"/>
    </location>
</feature>
<evidence type="ECO:0000256" key="1">
    <source>
        <dbReference type="SAM" id="Phobius"/>
    </source>
</evidence>
<feature type="domain" description="Regulatory protein YycH-like" evidence="2">
    <location>
        <begin position="37"/>
        <end position="247"/>
    </location>
</feature>
<dbReference type="Gene3D" id="2.40.128.690">
    <property type="entry name" value="YycH protein, domain 3-like"/>
    <property type="match status" value="1"/>
</dbReference>
<dbReference type="GO" id="GO:0016020">
    <property type="term" value="C:membrane"/>
    <property type="evidence" value="ECO:0007669"/>
    <property type="project" value="InterPro"/>
</dbReference>
<keyword evidence="1" id="KW-0472">Membrane</keyword>
<gene>
    <name evidence="3" type="primary">yycI</name>
    <name evidence="3" type="ORF">OEV98_07805</name>
</gene>
<protein>
    <submittedName>
        <fullName evidence="3">Two-component system regulatory protein YycI</fullName>
    </submittedName>
</protein>
<name>A0AAE3IU37_9BACI</name>
<dbReference type="InterPro" id="IPR018604">
    <property type="entry name" value="YycI-like"/>
</dbReference>
<dbReference type="RefSeq" id="WP_263072664.1">
    <property type="nucleotide sequence ID" value="NZ_JAOUSF010000002.1"/>
</dbReference>
<evidence type="ECO:0000313" key="4">
    <source>
        <dbReference type="Proteomes" id="UP001209318"/>
    </source>
</evidence>